<dbReference type="Proteomes" id="UP001235303">
    <property type="component" value="Unassembled WGS sequence"/>
</dbReference>
<evidence type="ECO:0000313" key="2">
    <source>
        <dbReference type="Proteomes" id="UP001235303"/>
    </source>
</evidence>
<dbReference type="EMBL" id="JAQOSP010000008">
    <property type="protein sequence ID" value="MDJ1168251.1"/>
    <property type="molecule type" value="Genomic_DNA"/>
</dbReference>
<organism evidence="1 2">
    <name type="scientific">Roseofilum acuticapitatum BLCC-M154</name>
    <dbReference type="NCBI Taxonomy" id="3022444"/>
    <lineage>
        <taxon>Bacteria</taxon>
        <taxon>Bacillati</taxon>
        <taxon>Cyanobacteriota</taxon>
        <taxon>Cyanophyceae</taxon>
        <taxon>Desertifilales</taxon>
        <taxon>Desertifilaceae</taxon>
        <taxon>Roseofilum</taxon>
        <taxon>Roseofilum acuticapitatum</taxon>
    </lineage>
</organism>
<evidence type="ECO:0000313" key="1">
    <source>
        <dbReference type="EMBL" id="MDJ1168251.1"/>
    </source>
</evidence>
<dbReference type="SUPFAM" id="SSF143100">
    <property type="entry name" value="TTHA1013/TTHA0281-like"/>
    <property type="match status" value="1"/>
</dbReference>
<gene>
    <name evidence="1" type="ORF">PMG71_02265</name>
</gene>
<accession>A0ABT7AMY8</accession>
<keyword evidence="2" id="KW-1185">Reference proteome</keyword>
<name>A0ABT7AMY8_9CYAN</name>
<dbReference type="RefSeq" id="WP_283752015.1">
    <property type="nucleotide sequence ID" value="NZ_JAQOSP010000008.1"/>
</dbReference>
<sequence length="78" mass="8979">MTLTNYNFNGFTINLYVDEQGDWLAHFQEMPNVSAFGDTPPEALEELKLAWELVKEDYQEKGKDIPVAPVRKKFSSLI</sequence>
<dbReference type="Gene3D" id="3.30.160.250">
    <property type="match status" value="1"/>
</dbReference>
<reference evidence="1 2" key="1">
    <citation type="submission" date="2023-01" db="EMBL/GenBank/DDBJ databases">
        <title>Novel diversity within Roseofilum (Cyanobacteria; Desertifilaceae) from marine benthic mats with descriptions of four novel species.</title>
        <authorList>
            <person name="Wang Y."/>
            <person name="Berthold D.E."/>
            <person name="Hu J."/>
            <person name="Lefler F.W."/>
            <person name="Laughinghouse H.D. IV."/>
        </authorList>
    </citation>
    <scope>NUCLEOTIDE SEQUENCE [LARGE SCALE GENOMIC DNA]</scope>
    <source>
        <strain evidence="1 2">BLCC-M154</strain>
    </source>
</reference>
<comment type="caution">
    <text evidence="1">The sequence shown here is derived from an EMBL/GenBank/DDBJ whole genome shotgun (WGS) entry which is preliminary data.</text>
</comment>
<proteinExistence type="predicted"/>
<dbReference type="InterPro" id="IPR035069">
    <property type="entry name" value="TTHA1013/TTHA0281-like"/>
</dbReference>
<protein>
    <submittedName>
        <fullName evidence="1">Type II toxin-antitoxin system HicB family antitoxin</fullName>
    </submittedName>
</protein>